<name>A0ABS3LGJ5_9ENTE</name>
<proteinExistence type="predicted"/>
<evidence type="ECO:0000256" key="1">
    <source>
        <dbReference type="SAM" id="Phobius"/>
    </source>
</evidence>
<gene>
    <name evidence="2" type="ORF">JZO70_21470</name>
</gene>
<keyword evidence="1" id="KW-0472">Membrane</keyword>
<dbReference type="Proteomes" id="UP000664601">
    <property type="component" value="Unassembled WGS sequence"/>
</dbReference>
<feature type="transmembrane region" description="Helical" evidence="1">
    <location>
        <begin position="44"/>
        <end position="68"/>
    </location>
</feature>
<dbReference type="EMBL" id="JAFREM010000042">
    <property type="protein sequence ID" value="MBO1308756.1"/>
    <property type="molecule type" value="Genomic_DNA"/>
</dbReference>
<comment type="caution">
    <text evidence="2">The sequence shown here is derived from an EMBL/GenBank/DDBJ whole genome shotgun (WGS) entry which is preliminary data.</text>
</comment>
<protein>
    <submittedName>
        <fullName evidence="2">Uncharacterized protein</fullName>
    </submittedName>
</protein>
<evidence type="ECO:0000313" key="3">
    <source>
        <dbReference type="Proteomes" id="UP000664601"/>
    </source>
</evidence>
<keyword evidence="3" id="KW-1185">Reference proteome</keyword>
<feature type="transmembrane region" description="Helical" evidence="1">
    <location>
        <begin position="12"/>
        <end position="38"/>
    </location>
</feature>
<keyword evidence="1" id="KW-0812">Transmembrane</keyword>
<keyword evidence="1" id="KW-1133">Transmembrane helix</keyword>
<evidence type="ECO:0000313" key="2">
    <source>
        <dbReference type="EMBL" id="MBO1308756.1"/>
    </source>
</evidence>
<reference evidence="2 3" key="1">
    <citation type="submission" date="2021-03" db="EMBL/GenBank/DDBJ databases">
        <title>Enterococcal diversity collection.</title>
        <authorList>
            <person name="Gilmore M.S."/>
            <person name="Schwartzman J."/>
            <person name="Van Tyne D."/>
            <person name="Martin M."/>
            <person name="Earl A.M."/>
            <person name="Manson A.L."/>
            <person name="Straub T."/>
            <person name="Salamzade R."/>
            <person name="Saavedra J."/>
            <person name="Lebreton F."/>
            <person name="Prichula J."/>
            <person name="Schaufler K."/>
            <person name="Gaca A."/>
            <person name="Sgardioli B."/>
            <person name="Wagenaar J."/>
            <person name="Strong T."/>
        </authorList>
    </citation>
    <scope>NUCLEOTIDE SEQUENCE [LARGE SCALE GENOMIC DNA]</scope>
    <source>
        <strain evidence="2 3">669A</strain>
    </source>
</reference>
<organism evidence="2 3">
    <name type="scientific">Candidatus Enterococcus moelleringii</name>
    <dbReference type="NCBI Taxonomy" id="2815325"/>
    <lineage>
        <taxon>Bacteria</taxon>
        <taxon>Bacillati</taxon>
        <taxon>Bacillota</taxon>
        <taxon>Bacilli</taxon>
        <taxon>Lactobacillales</taxon>
        <taxon>Enterococcaceae</taxon>
        <taxon>Enterococcus</taxon>
    </lineage>
</organism>
<sequence length="72" mass="8265">MFNLSYDDKQRIAGIFILAISFFFPFPFLGIISGIYLLRQPLPIGFRIGAVVVILEQLIIYLPLLMYLTIVK</sequence>
<dbReference type="RefSeq" id="WP_207675747.1">
    <property type="nucleotide sequence ID" value="NZ_JAFREM010000042.1"/>
</dbReference>
<accession>A0ABS3LGJ5</accession>